<keyword evidence="7" id="KW-1185">Reference proteome</keyword>
<dbReference type="GO" id="GO:0016491">
    <property type="term" value="F:oxidoreductase activity"/>
    <property type="evidence" value="ECO:0007669"/>
    <property type="project" value="UniProtKB-KW"/>
</dbReference>
<feature type="domain" description="3-hydroxyisobutyrate dehydrogenase-like NAD-binding" evidence="5">
    <location>
        <begin position="182"/>
        <end position="297"/>
    </location>
</feature>
<dbReference type="InterPro" id="IPR008927">
    <property type="entry name" value="6-PGluconate_DH-like_C_sf"/>
</dbReference>
<dbReference type="GO" id="GO:0050661">
    <property type="term" value="F:NADP binding"/>
    <property type="evidence" value="ECO:0007669"/>
    <property type="project" value="InterPro"/>
</dbReference>
<sequence length="321" mass="34226">MKRATTRVATRRLPDRHIGWIGVGKMGARMCRRALAAGYRLTVLEPVVENRAIVVARGAGFVSTAAELCDRARVIVLTIPDDSVLREVVLGPDGLCAHVAPGDIVVDMSTVSPHLSAEAADVLARTGAAFVRAPVSGSTQLASDGQLTILLSGPPEAVRAVEPLLATLSTRRLYLGAGEEARYMKFVLNILAGSTAAVLSEALMFGRKGGLSTRAMLDVIADSIVASPLIEGKRDMLLARDFDPAFSIQQMITDFDLVADTARAIRAPMMIAGLIRQQFELARAAGDGERDYFALLEQFERMAGLAPEAPDEADDTLPETG</sequence>
<feature type="active site" evidence="3">
    <location>
        <position position="185"/>
    </location>
</feature>
<dbReference type="InterPro" id="IPR036291">
    <property type="entry name" value="NAD(P)-bd_dom_sf"/>
</dbReference>
<dbReference type="InterPro" id="IPR015815">
    <property type="entry name" value="HIBADH-related"/>
</dbReference>
<protein>
    <submittedName>
        <fullName evidence="6">3-hydroxyisobutyrate dehydrogenase</fullName>
    </submittedName>
</protein>
<name>A0A1M7ZPJ7_9HYPH</name>
<evidence type="ECO:0000256" key="3">
    <source>
        <dbReference type="PIRSR" id="PIRSR000103-1"/>
    </source>
</evidence>
<dbReference type="InterPro" id="IPR006115">
    <property type="entry name" value="6PGDH_NADP-bd"/>
</dbReference>
<dbReference type="Proteomes" id="UP000186406">
    <property type="component" value="Unassembled WGS sequence"/>
</dbReference>
<dbReference type="STRING" id="1123029.SAMN02745172_03494"/>
<evidence type="ECO:0000256" key="2">
    <source>
        <dbReference type="ARBA" id="ARBA00023027"/>
    </source>
</evidence>
<gene>
    <name evidence="6" type="ORF">SAMN02745172_03494</name>
</gene>
<dbReference type="InterPro" id="IPR051265">
    <property type="entry name" value="HIBADH-related_NP60_sf"/>
</dbReference>
<dbReference type="Gene3D" id="1.10.1040.10">
    <property type="entry name" value="N-(1-d-carboxylethyl)-l-norvaline Dehydrogenase, domain 2"/>
    <property type="match status" value="1"/>
</dbReference>
<dbReference type="Pfam" id="PF03446">
    <property type="entry name" value="NAD_binding_2"/>
    <property type="match status" value="1"/>
</dbReference>
<dbReference type="PANTHER" id="PTHR43580">
    <property type="entry name" value="OXIDOREDUCTASE GLYR1-RELATED"/>
    <property type="match status" value="1"/>
</dbReference>
<evidence type="ECO:0000313" key="6">
    <source>
        <dbReference type="EMBL" id="SHO66834.1"/>
    </source>
</evidence>
<evidence type="ECO:0000259" key="4">
    <source>
        <dbReference type="Pfam" id="PF03446"/>
    </source>
</evidence>
<dbReference type="Gene3D" id="3.40.50.720">
    <property type="entry name" value="NAD(P)-binding Rossmann-like Domain"/>
    <property type="match status" value="1"/>
</dbReference>
<dbReference type="PIRSF" id="PIRSF000103">
    <property type="entry name" value="HIBADH"/>
    <property type="match status" value="1"/>
</dbReference>
<dbReference type="AlphaFoldDB" id="A0A1M7ZPJ7"/>
<dbReference type="GO" id="GO:0051287">
    <property type="term" value="F:NAD binding"/>
    <property type="evidence" value="ECO:0007669"/>
    <property type="project" value="InterPro"/>
</dbReference>
<evidence type="ECO:0000313" key="7">
    <source>
        <dbReference type="Proteomes" id="UP000186406"/>
    </source>
</evidence>
<dbReference type="SUPFAM" id="SSF48179">
    <property type="entry name" value="6-phosphogluconate dehydrogenase C-terminal domain-like"/>
    <property type="match status" value="1"/>
</dbReference>
<dbReference type="InterPro" id="IPR029154">
    <property type="entry name" value="HIBADH-like_NADP-bd"/>
</dbReference>
<dbReference type="PANTHER" id="PTHR43580:SF2">
    <property type="entry name" value="CYTOKINE-LIKE NUCLEAR FACTOR N-PAC"/>
    <property type="match status" value="1"/>
</dbReference>
<evidence type="ECO:0000256" key="1">
    <source>
        <dbReference type="ARBA" id="ARBA00023002"/>
    </source>
</evidence>
<dbReference type="SUPFAM" id="SSF51735">
    <property type="entry name" value="NAD(P)-binding Rossmann-fold domains"/>
    <property type="match status" value="1"/>
</dbReference>
<reference evidence="6 7" key="1">
    <citation type="submission" date="2016-12" db="EMBL/GenBank/DDBJ databases">
        <authorList>
            <person name="Song W.-J."/>
            <person name="Kurnit D.M."/>
        </authorList>
    </citation>
    <scope>NUCLEOTIDE SEQUENCE [LARGE SCALE GENOMIC DNA]</scope>
    <source>
        <strain evidence="6 7">DSM 19599</strain>
    </source>
</reference>
<dbReference type="EMBL" id="FRXO01000008">
    <property type="protein sequence ID" value="SHO66834.1"/>
    <property type="molecule type" value="Genomic_DNA"/>
</dbReference>
<keyword evidence="2" id="KW-0520">NAD</keyword>
<keyword evidence="1" id="KW-0560">Oxidoreductase</keyword>
<dbReference type="InterPro" id="IPR013328">
    <property type="entry name" value="6PGD_dom2"/>
</dbReference>
<organism evidence="6 7">
    <name type="scientific">Pseudoxanthobacter soli DSM 19599</name>
    <dbReference type="NCBI Taxonomy" id="1123029"/>
    <lineage>
        <taxon>Bacteria</taxon>
        <taxon>Pseudomonadati</taxon>
        <taxon>Pseudomonadota</taxon>
        <taxon>Alphaproteobacteria</taxon>
        <taxon>Hyphomicrobiales</taxon>
        <taxon>Segnochrobactraceae</taxon>
        <taxon>Pseudoxanthobacter</taxon>
    </lineage>
</organism>
<dbReference type="Pfam" id="PF14833">
    <property type="entry name" value="NAD_binding_11"/>
    <property type="match status" value="1"/>
</dbReference>
<proteinExistence type="predicted"/>
<accession>A0A1M7ZPJ7</accession>
<evidence type="ECO:0000259" key="5">
    <source>
        <dbReference type="Pfam" id="PF14833"/>
    </source>
</evidence>
<feature type="domain" description="6-phosphogluconate dehydrogenase NADP-binding" evidence="4">
    <location>
        <begin position="18"/>
        <end position="176"/>
    </location>
</feature>
<dbReference type="OrthoDB" id="9812907at2"/>
<dbReference type="RefSeq" id="WP_084564844.1">
    <property type="nucleotide sequence ID" value="NZ_FRXO01000008.1"/>
</dbReference>